<evidence type="ECO:0000313" key="3">
    <source>
        <dbReference type="Proteomes" id="UP000502433"/>
    </source>
</evidence>
<evidence type="ECO:0000256" key="1">
    <source>
        <dbReference type="SAM" id="Phobius"/>
    </source>
</evidence>
<feature type="transmembrane region" description="Helical" evidence="1">
    <location>
        <begin position="394"/>
        <end position="413"/>
    </location>
</feature>
<accession>A0A6H2BYX1</accession>
<feature type="transmembrane region" description="Helical" evidence="1">
    <location>
        <begin position="67"/>
        <end position="84"/>
    </location>
</feature>
<dbReference type="AlphaFoldDB" id="A0A6H2BYX1"/>
<dbReference type="EMBL" id="CP051206">
    <property type="protein sequence ID" value="QJB44240.1"/>
    <property type="molecule type" value="Genomic_DNA"/>
</dbReference>
<evidence type="ECO:0000313" key="2">
    <source>
        <dbReference type="EMBL" id="QJB44240.1"/>
    </source>
</evidence>
<name>A0A6H2BYX1_DOLFA</name>
<dbReference type="Proteomes" id="UP000502433">
    <property type="component" value="Chromosome"/>
</dbReference>
<keyword evidence="1" id="KW-0812">Transmembrane</keyword>
<gene>
    <name evidence="2" type="ORF">HGD76_08605</name>
</gene>
<reference evidence="2 3" key="2">
    <citation type="submission" date="2020-04" db="EMBL/GenBank/DDBJ databases">
        <authorList>
            <person name="Fomenkov A."/>
            <person name="Anton B.P."/>
            <person name="Roberts R.J."/>
        </authorList>
    </citation>
    <scope>NUCLEOTIDE SEQUENCE [LARGE SCALE GENOMIC DNA]</scope>
    <source>
        <strain evidence="2 3">CCAP 1403/13f</strain>
    </source>
</reference>
<feature type="transmembrane region" description="Helical" evidence="1">
    <location>
        <begin position="247"/>
        <end position="264"/>
    </location>
</feature>
<evidence type="ECO:0008006" key="4">
    <source>
        <dbReference type="Google" id="ProtNLM"/>
    </source>
</evidence>
<keyword evidence="1" id="KW-1133">Transmembrane helix</keyword>
<proteinExistence type="predicted"/>
<feature type="transmembrane region" description="Helical" evidence="1">
    <location>
        <begin position="200"/>
        <end position="218"/>
    </location>
</feature>
<feature type="transmembrane region" description="Helical" evidence="1">
    <location>
        <begin position="104"/>
        <end position="123"/>
    </location>
</feature>
<feature type="transmembrane region" description="Helical" evidence="1">
    <location>
        <begin position="454"/>
        <end position="475"/>
    </location>
</feature>
<dbReference type="KEGG" id="dfs:HGD76_08605"/>
<reference evidence="2 3" key="1">
    <citation type="submission" date="2020-04" db="EMBL/GenBank/DDBJ databases">
        <title>Genome-Wide Identification of 5-Methylcytosine Sites in Bacterial Genomes By High-Throughput Sequencing of MspJI Restriction Fragments.</title>
        <authorList>
            <person name="Wu V."/>
        </authorList>
    </citation>
    <scope>NUCLEOTIDE SEQUENCE [LARGE SCALE GENOMIC DNA]</scope>
    <source>
        <strain evidence="2 3">CCAP 1403/13f</strain>
    </source>
</reference>
<feature type="transmembrane region" description="Helical" evidence="1">
    <location>
        <begin position="143"/>
        <end position="166"/>
    </location>
</feature>
<keyword evidence="1" id="KW-0472">Membrane</keyword>
<feature type="transmembrane region" description="Helical" evidence="1">
    <location>
        <begin position="172"/>
        <end position="193"/>
    </location>
</feature>
<feature type="transmembrane region" description="Helical" evidence="1">
    <location>
        <begin position="21"/>
        <end position="37"/>
    </location>
</feature>
<protein>
    <recommendedName>
        <fullName evidence="4">Oligosaccharide repeat unit polymerase</fullName>
    </recommendedName>
</protein>
<sequence length="486" mass="53860">MSHYSLNNRPLLSLKSDKISVSKIFWVICLVLAFIGLTTPNPLETSLGCLIWPVLFSLLWRPGEPPALLFAASFQMIQVIVPVINANLAGETLEQNFGQELSLAFYLGILSILALAYGMKLAVGNSPVISLIDQEKSASELKFSRLAIAYLGTFVLSSLMSVLAFGNPAFTQLLLSLASLRWLVIFLIVWNGFRDLKFSLLSLIIVIWEIIIGMTGFFSGFKQIIFLVLVVYGATSLKVKQLLRPQVLILMVLLLLLATYWQSVKGDYRNYVNGGTQTQTVRVSLADSLNYHTNSANNINEKELGDGFNALLSRLGYLKFFAGTIRTVPNAVPYQNGKLWSEAISALIPRAFFPDKPIFDDSKRTNEFSGIEAAGADKGTSVSIGYVGESYIDFGVPFMFAPIFALGCFWGWLYRFITNVGSIPLLGLAGATTILLNSAVFFESSNVKIFPAGVILLLVYSMVLRLFGKNIWLWLTCKSKRMFEKF</sequence>
<feature type="transmembrane region" description="Helical" evidence="1">
    <location>
        <begin position="425"/>
        <end position="442"/>
    </location>
</feature>
<organism evidence="2 3">
    <name type="scientific">Dolichospermum flos-aquae CCAP 1403/13F</name>
    <dbReference type="NCBI Taxonomy" id="315271"/>
    <lineage>
        <taxon>Bacteria</taxon>
        <taxon>Bacillati</taxon>
        <taxon>Cyanobacteriota</taxon>
        <taxon>Cyanophyceae</taxon>
        <taxon>Nostocales</taxon>
        <taxon>Aphanizomenonaceae</taxon>
        <taxon>Dolichospermum</taxon>
    </lineage>
</organism>
<dbReference type="RefSeq" id="WP_168695533.1">
    <property type="nucleotide sequence ID" value="NZ_CP051206.1"/>
</dbReference>